<organism evidence="1 2">
    <name type="scientific">Occultella aeris</name>
    <dbReference type="NCBI Taxonomy" id="2761496"/>
    <lineage>
        <taxon>Bacteria</taxon>
        <taxon>Bacillati</taxon>
        <taxon>Actinomycetota</taxon>
        <taxon>Actinomycetes</taxon>
        <taxon>Micrococcales</taxon>
        <taxon>Ruaniaceae</taxon>
        <taxon>Occultella</taxon>
    </lineage>
</organism>
<evidence type="ECO:0000313" key="2">
    <source>
        <dbReference type="Proteomes" id="UP000419743"/>
    </source>
</evidence>
<reference evidence="1 2" key="1">
    <citation type="submission" date="2019-11" db="EMBL/GenBank/DDBJ databases">
        <authorList>
            <person name="Criscuolo A."/>
        </authorList>
    </citation>
    <scope>NUCLEOTIDE SEQUENCE [LARGE SCALE GENOMIC DNA]</scope>
    <source>
        <strain evidence="1">CIP111667</strain>
    </source>
</reference>
<gene>
    <name evidence="1" type="ORF">HALOF300_00627</name>
</gene>
<keyword evidence="2" id="KW-1185">Reference proteome</keyword>
<dbReference type="EMBL" id="CACRYJ010000011">
    <property type="protein sequence ID" value="VZO35429.1"/>
    <property type="molecule type" value="Genomic_DNA"/>
</dbReference>
<dbReference type="RefSeq" id="WP_231954982.1">
    <property type="nucleotide sequence ID" value="NZ_CACRYJ010000011.1"/>
</dbReference>
<dbReference type="AlphaFoldDB" id="A0A7M4DET6"/>
<evidence type="ECO:0000313" key="1">
    <source>
        <dbReference type="EMBL" id="VZO35429.1"/>
    </source>
</evidence>
<accession>A0A7M4DET6</accession>
<name>A0A7M4DET6_9MICO</name>
<proteinExistence type="predicted"/>
<comment type="caution">
    <text evidence="1">The sequence shown here is derived from an EMBL/GenBank/DDBJ whole genome shotgun (WGS) entry which is preliminary data.</text>
</comment>
<protein>
    <submittedName>
        <fullName evidence="1">Uncharacterized protein</fullName>
    </submittedName>
</protein>
<sequence length="71" mass="7701">MGTAVIHWDGYHDGDVADRLGPIPEIATLHVAERTRSRGVGTGTDHTATETDRAMVKILGAQRLPIPRREG</sequence>
<dbReference type="Proteomes" id="UP000419743">
    <property type="component" value="Unassembled WGS sequence"/>
</dbReference>